<dbReference type="SUPFAM" id="SSF48371">
    <property type="entry name" value="ARM repeat"/>
    <property type="match status" value="1"/>
</dbReference>
<protein>
    <recommendedName>
        <fullName evidence="3">HEAT repeat protein</fullName>
    </recommendedName>
</protein>
<evidence type="ECO:0000313" key="1">
    <source>
        <dbReference type="EMBL" id="GIH72243.1"/>
    </source>
</evidence>
<dbReference type="RefSeq" id="WP_204017908.1">
    <property type="nucleotide sequence ID" value="NZ_BOOG01000047.1"/>
</dbReference>
<reference evidence="1" key="1">
    <citation type="submission" date="2021-01" db="EMBL/GenBank/DDBJ databases">
        <title>Whole genome shotgun sequence of Sphaerimonospora thailandensis NBRC 107569.</title>
        <authorList>
            <person name="Komaki H."/>
            <person name="Tamura T."/>
        </authorList>
    </citation>
    <scope>NUCLEOTIDE SEQUENCE</scope>
    <source>
        <strain evidence="1">NBRC 107569</strain>
    </source>
</reference>
<sequence>MPRKADNAARLESIAGLAAKATPGHSYPLDDLRQALFRVVADESLAERALDILASARPGLWLDLDVALRPAWYYRDDPALRPSTAVRELTNPLAVALVACSRDGRQRERAVRHAAMRTDPRLLPVLAVRATDWADEVRSAANQALAEVLAVPSAQVLLTITPLTVRLGLRQRGSHIAAAIEEAFARASDDTLTAMRGCADLHARRLAYRVSLDGCRLAESDLVESALREPDIVCRTWCAEAVARMGRPDLLEPLLTGRAAQVRATALTALVNLGHPEYGTRLLTDVSSIVRLTAQWAVRRCGDDPAEAYRKLLAGRPEHDARSLMAGLADCGAGGDAELARPYLTDRRPRVRAEAVRTLHRLNASLDFAAMLDDPAPVVVRHVVAALRDAPPPSDRLWALLDAAHPRHVRVAAHRLLSHRDTWSRIKAGLILATDADESLRRRARDDLKTWRAHDAATAYHTTTEPMRTELNALITGAEATLGPQITNELRWLISSGR</sequence>
<dbReference type="Gene3D" id="1.25.10.10">
    <property type="entry name" value="Leucine-rich Repeat Variant"/>
    <property type="match status" value="1"/>
</dbReference>
<comment type="caution">
    <text evidence="1">The sequence shown here is derived from an EMBL/GenBank/DDBJ whole genome shotgun (WGS) entry which is preliminary data.</text>
</comment>
<gene>
    <name evidence="1" type="ORF">Mth01_44960</name>
</gene>
<dbReference type="EMBL" id="BOOG01000047">
    <property type="protein sequence ID" value="GIH72243.1"/>
    <property type="molecule type" value="Genomic_DNA"/>
</dbReference>
<organism evidence="1 2">
    <name type="scientific">Sphaerimonospora thailandensis</name>
    <dbReference type="NCBI Taxonomy" id="795644"/>
    <lineage>
        <taxon>Bacteria</taxon>
        <taxon>Bacillati</taxon>
        <taxon>Actinomycetota</taxon>
        <taxon>Actinomycetes</taxon>
        <taxon>Streptosporangiales</taxon>
        <taxon>Streptosporangiaceae</taxon>
        <taxon>Sphaerimonospora</taxon>
    </lineage>
</organism>
<evidence type="ECO:0008006" key="3">
    <source>
        <dbReference type="Google" id="ProtNLM"/>
    </source>
</evidence>
<dbReference type="Proteomes" id="UP000610966">
    <property type="component" value="Unassembled WGS sequence"/>
</dbReference>
<dbReference type="InterPro" id="IPR011989">
    <property type="entry name" value="ARM-like"/>
</dbReference>
<evidence type="ECO:0000313" key="2">
    <source>
        <dbReference type="Proteomes" id="UP000610966"/>
    </source>
</evidence>
<dbReference type="InterPro" id="IPR016024">
    <property type="entry name" value="ARM-type_fold"/>
</dbReference>
<accession>A0A8J3W1L9</accession>
<proteinExistence type="predicted"/>
<dbReference type="AlphaFoldDB" id="A0A8J3W1L9"/>
<keyword evidence="2" id="KW-1185">Reference proteome</keyword>
<name>A0A8J3W1L9_9ACTN</name>